<dbReference type="InterPro" id="IPR002939">
    <property type="entry name" value="DnaJ_C"/>
</dbReference>
<organism evidence="3 4">
    <name type="scientific">Papaver somniferum</name>
    <name type="common">Opium poppy</name>
    <dbReference type="NCBI Taxonomy" id="3469"/>
    <lineage>
        <taxon>Eukaryota</taxon>
        <taxon>Viridiplantae</taxon>
        <taxon>Streptophyta</taxon>
        <taxon>Embryophyta</taxon>
        <taxon>Tracheophyta</taxon>
        <taxon>Spermatophyta</taxon>
        <taxon>Magnoliopsida</taxon>
        <taxon>Ranunculales</taxon>
        <taxon>Papaveraceae</taxon>
        <taxon>Papaveroideae</taxon>
        <taxon>Papaver</taxon>
    </lineage>
</organism>
<name>A0A4Y7JW55_PAPSO</name>
<sequence>MVSNLFNSANAKSLRVPSPDKGRGRRVAVQFDANRPVFLSDLFLKDFTLLVGDRYRTNHKVLRNWIDSGKTLPSPDGLLLNSQVILGGTVQVPTLTGDVVLKVPSGTQPGQKVVLKREG</sequence>
<dbReference type="GO" id="GO:0006457">
    <property type="term" value="P:protein folding"/>
    <property type="evidence" value="ECO:0007669"/>
    <property type="project" value="InterPro"/>
</dbReference>
<dbReference type="Pfam" id="PF01556">
    <property type="entry name" value="DnaJ_C"/>
    <property type="match status" value="1"/>
</dbReference>
<gene>
    <name evidence="3" type="ORF">C5167_008497</name>
</gene>
<feature type="compositionally biased region" description="Polar residues" evidence="1">
    <location>
        <begin position="1"/>
        <end position="11"/>
    </location>
</feature>
<dbReference type="AlphaFoldDB" id="A0A4Y7JW55"/>
<dbReference type="GO" id="GO:0051082">
    <property type="term" value="F:unfolded protein binding"/>
    <property type="evidence" value="ECO:0007669"/>
    <property type="project" value="InterPro"/>
</dbReference>
<proteinExistence type="predicted"/>
<evidence type="ECO:0000259" key="2">
    <source>
        <dbReference type="Pfam" id="PF01556"/>
    </source>
</evidence>
<evidence type="ECO:0000313" key="3">
    <source>
        <dbReference type="EMBL" id="RZC64816.1"/>
    </source>
</evidence>
<dbReference type="Gene3D" id="2.60.260.20">
    <property type="entry name" value="Urease metallochaperone UreE, N-terminal domain"/>
    <property type="match status" value="1"/>
</dbReference>
<dbReference type="SUPFAM" id="SSF49493">
    <property type="entry name" value="HSP40/DnaJ peptide-binding domain"/>
    <property type="match status" value="1"/>
</dbReference>
<feature type="domain" description="Chaperone DnaJ C-terminal" evidence="2">
    <location>
        <begin position="82"/>
        <end position="119"/>
    </location>
</feature>
<accession>A0A4Y7JW55</accession>
<feature type="region of interest" description="Disordered" evidence="1">
    <location>
        <begin position="1"/>
        <end position="23"/>
    </location>
</feature>
<dbReference type="EMBL" id="CM010720">
    <property type="protein sequence ID" value="RZC64816.1"/>
    <property type="molecule type" value="Genomic_DNA"/>
</dbReference>
<keyword evidence="4" id="KW-1185">Reference proteome</keyword>
<evidence type="ECO:0000256" key="1">
    <source>
        <dbReference type="SAM" id="MobiDB-lite"/>
    </source>
</evidence>
<dbReference type="InterPro" id="IPR008971">
    <property type="entry name" value="HSP40/DnaJ_pept-bd"/>
</dbReference>
<dbReference type="Gramene" id="RZC64816">
    <property type="protein sequence ID" value="RZC64816"/>
    <property type="gene ID" value="C5167_008497"/>
</dbReference>
<dbReference type="STRING" id="3469.A0A4Y7JW55"/>
<evidence type="ECO:0000313" key="4">
    <source>
        <dbReference type="Proteomes" id="UP000316621"/>
    </source>
</evidence>
<protein>
    <recommendedName>
        <fullName evidence="2">Chaperone DnaJ C-terminal domain-containing protein</fullName>
    </recommendedName>
</protein>
<dbReference type="Proteomes" id="UP000316621">
    <property type="component" value="Chromosome 6"/>
</dbReference>
<reference evidence="3 4" key="1">
    <citation type="journal article" date="2018" name="Science">
        <title>The opium poppy genome and morphinan production.</title>
        <authorList>
            <person name="Guo L."/>
            <person name="Winzer T."/>
            <person name="Yang X."/>
            <person name="Li Y."/>
            <person name="Ning Z."/>
            <person name="He Z."/>
            <person name="Teodor R."/>
            <person name="Lu Y."/>
            <person name="Bowser T.A."/>
            <person name="Graham I.A."/>
            <person name="Ye K."/>
        </authorList>
    </citation>
    <scope>NUCLEOTIDE SEQUENCE [LARGE SCALE GENOMIC DNA]</scope>
    <source>
        <strain evidence="4">cv. HN1</strain>
        <tissue evidence="3">Leaves</tissue>
    </source>
</reference>